<comment type="caution">
    <text evidence="2">The sequence shown here is derived from an EMBL/GenBank/DDBJ whole genome shotgun (WGS) entry which is preliminary data.</text>
</comment>
<dbReference type="RefSeq" id="WP_139036467.1">
    <property type="nucleotide sequence ID" value="NZ_VDDA01000005.1"/>
</dbReference>
<dbReference type="AlphaFoldDB" id="A0A5C4LGM7"/>
<dbReference type="EMBL" id="VDDA01000005">
    <property type="protein sequence ID" value="TNC12929.1"/>
    <property type="molecule type" value="Genomic_DNA"/>
</dbReference>
<protein>
    <recommendedName>
        <fullName evidence="4">Transposase DDE domain-containing protein</fullName>
    </recommendedName>
</protein>
<sequence>MRRPIADTGDDADWRRQELRRPGISVVIPGTRARTRETRPDNGRHRGRWRVEGFCRLKDFRRSATRFDTLARNFASALVLGQCPRVPMPIESRPERPHRQLPRKTANARSWASKTSARPTRGSARTTSLRKPPVESAGGNLDDVSWEARSDADHSGSAGLVPHLITGKTASPSGASRRVAAFTTATDARQRALMRGERSTAGT</sequence>
<dbReference type="OrthoDB" id="9798237at2"/>
<evidence type="ECO:0008006" key="4">
    <source>
        <dbReference type="Google" id="ProtNLM"/>
    </source>
</evidence>
<evidence type="ECO:0000313" key="3">
    <source>
        <dbReference type="Proteomes" id="UP000305267"/>
    </source>
</evidence>
<gene>
    <name evidence="2" type="ORF">FF100_14865</name>
</gene>
<evidence type="ECO:0000256" key="1">
    <source>
        <dbReference type="SAM" id="MobiDB-lite"/>
    </source>
</evidence>
<feature type="compositionally biased region" description="Polar residues" evidence="1">
    <location>
        <begin position="107"/>
        <end position="129"/>
    </location>
</feature>
<feature type="region of interest" description="Disordered" evidence="1">
    <location>
        <begin position="86"/>
        <end position="178"/>
    </location>
</feature>
<proteinExistence type="predicted"/>
<name>A0A5C4LGM7_9HYPH</name>
<organism evidence="2 3">
    <name type="scientific">Methylobacterium terricola</name>
    <dbReference type="NCBI Taxonomy" id="2583531"/>
    <lineage>
        <taxon>Bacteria</taxon>
        <taxon>Pseudomonadati</taxon>
        <taxon>Pseudomonadota</taxon>
        <taxon>Alphaproteobacteria</taxon>
        <taxon>Hyphomicrobiales</taxon>
        <taxon>Methylobacteriaceae</taxon>
        <taxon>Methylobacterium</taxon>
    </lineage>
</organism>
<evidence type="ECO:0000313" key="2">
    <source>
        <dbReference type="EMBL" id="TNC12929.1"/>
    </source>
</evidence>
<reference evidence="2 3" key="1">
    <citation type="submission" date="2019-06" db="EMBL/GenBank/DDBJ databases">
        <title>Genome of Methylobacterium sp. 17Sr1-39.</title>
        <authorList>
            <person name="Seo T."/>
        </authorList>
    </citation>
    <scope>NUCLEOTIDE SEQUENCE [LARGE SCALE GENOMIC DNA]</scope>
    <source>
        <strain evidence="2 3">17Sr1-39</strain>
    </source>
</reference>
<accession>A0A5C4LGM7</accession>
<dbReference type="Proteomes" id="UP000305267">
    <property type="component" value="Unassembled WGS sequence"/>
</dbReference>
<keyword evidence="3" id="KW-1185">Reference proteome</keyword>